<evidence type="ECO:0000256" key="3">
    <source>
        <dbReference type="SAM" id="Phobius"/>
    </source>
</evidence>
<protein>
    <submittedName>
        <fullName evidence="4">Uncharacterized protein</fullName>
    </submittedName>
</protein>
<feature type="coiled-coil region" evidence="1">
    <location>
        <begin position="152"/>
        <end position="179"/>
    </location>
</feature>
<sequence>MSSVRAGSLSFQSPVFARPLLGRTAGHDRAIRGVCGPPRRALRAERRRPRCRLYSWRAQQEESPSDRRDDAPESPETRSRTTDAPPTPSPSSTTSLQQQQPHWAPPPELIEELWKEDPEFAELDLYARAWIGDSFSRWHWWEAQKAHRRESLRRLREQQQLANETLDELRRSLQQLQSVTGISLVGDDGSITAWGWTLFVTAALTPVLFLVFISLTLSDALNDAWKQMGHFW</sequence>
<dbReference type="AlphaFoldDB" id="A0AAV9J262"/>
<keyword evidence="3" id="KW-1133">Transmembrane helix</keyword>
<keyword evidence="3" id="KW-0812">Transmembrane</keyword>
<proteinExistence type="predicted"/>
<dbReference type="EMBL" id="JANCYW010000017">
    <property type="protein sequence ID" value="KAK4538410.1"/>
    <property type="molecule type" value="Genomic_DNA"/>
</dbReference>
<feature type="region of interest" description="Disordered" evidence="2">
    <location>
        <begin position="55"/>
        <end position="104"/>
    </location>
</feature>
<keyword evidence="3" id="KW-0472">Membrane</keyword>
<evidence type="ECO:0000256" key="1">
    <source>
        <dbReference type="SAM" id="Coils"/>
    </source>
</evidence>
<keyword evidence="5" id="KW-1185">Reference proteome</keyword>
<organism evidence="4 5">
    <name type="scientific">Cyanidium caldarium</name>
    <name type="common">Red alga</name>
    <dbReference type="NCBI Taxonomy" id="2771"/>
    <lineage>
        <taxon>Eukaryota</taxon>
        <taxon>Rhodophyta</taxon>
        <taxon>Bangiophyceae</taxon>
        <taxon>Cyanidiales</taxon>
        <taxon>Cyanidiaceae</taxon>
        <taxon>Cyanidium</taxon>
    </lineage>
</organism>
<evidence type="ECO:0000313" key="5">
    <source>
        <dbReference type="Proteomes" id="UP001301350"/>
    </source>
</evidence>
<accession>A0AAV9J262</accession>
<feature type="compositionally biased region" description="Basic and acidic residues" evidence="2">
    <location>
        <begin position="64"/>
        <end position="81"/>
    </location>
</feature>
<dbReference type="Proteomes" id="UP001301350">
    <property type="component" value="Unassembled WGS sequence"/>
</dbReference>
<feature type="transmembrane region" description="Helical" evidence="3">
    <location>
        <begin position="193"/>
        <end position="217"/>
    </location>
</feature>
<feature type="compositionally biased region" description="Low complexity" evidence="2">
    <location>
        <begin position="90"/>
        <end position="101"/>
    </location>
</feature>
<gene>
    <name evidence="4" type="ORF">CDCA_CDCA17G4435</name>
</gene>
<comment type="caution">
    <text evidence="4">The sequence shown here is derived from an EMBL/GenBank/DDBJ whole genome shotgun (WGS) entry which is preliminary data.</text>
</comment>
<evidence type="ECO:0000313" key="4">
    <source>
        <dbReference type="EMBL" id="KAK4538410.1"/>
    </source>
</evidence>
<reference evidence="4 5" key="1">
    <citation type="submission" date="2022-07" db="EMBL/GenBank/DDBJ databases">
        <title>Genome-wide signatures of adaptation to extreme environments.</title>
        <authorList>
            <person name="Cho C.H."/>
            <person name="Yoon H.S."/>
        </authorList>
    </citation>
    <scope>NUCLEOTIDE SEQUENCE [LARGE SCALE GENOMIC DNA]</scope>
    <source>
        <strain evidence="4 5">DBV 063 E5</strain>
    </source>
</reference>
<evidence type="ECO:0000256" key="2">
    <source>
        <dbReference type="SAM" id="MobiDB-lite"/>
    </source>
</evidence>
<name>A0AAV9J262_CYACA</name>
<keyword evidence="1" id="KW-0175">Coiled coil</keyword>